<organism evidence="1 2">
    <name type="scientific">Mycena citricolor</name>
    <dbReference type="NCBI Taxonomy" id="2018698"/>
    <lineage>
        <taxon>Eukaryota</taxon>
        <taxon>Fungi</taxon>
        <taxon>Dikarya</taxon>
        <taxon>Basidiomycota</taxon>
        <taxon>Agaricomycotina</taxon>
        <taxon>Agaricomycetes</taxon>
        <taxon>Agaricomycetidae</taxon>
        <taxon>Agaricales</taxon>
        <taxon>Marasmiineae</taxon>
        <taxon>Mycenaceae</taxon>
        <taxon>Mycena</taxon>
    </lineage>
</organism>
<comment type="caution">
    <text evidence="1">The sequence shown here is derived from an EMBL/GenBank/DDBJ whole genome shotgun (WGS) entry which is preliminary data.</text>
</comment>
<protein>
    <submittedName>
        <fullName evidence="1">Uncharacterized protein</fullName>
    </submittedName>
</protein>
<accession>A0AAD2HIT5</accession>
<name>A0AAD2HIT5_9AGAR</name>
<reference evidence="1" key="1">
    <citation type="submission" date="2023-11" db="EMBL/GenBank/DDBJ databases">
        <authorList>
            <person name="De Vega J J."/>
            <person name="De Vega J J."/>
        </authorList>
    </citation>
    <scope>NUCLEOTIDE SEQUENCE</scope>
</reference>
<evidence type="ECO:0000313" key="1">
    <source>
        <dbReference type="EMBL" id="CAK5275688.1"/>
    </source>
</evidence>
<proteinExistence type="predicted"/>
<keyword evidence="2" id="KW-1185">Reference proteome</keyword>
<dbReference type="AlphaFoldDB" id="A0AAD2HIT5"/>
<gene>
    <name evidence="1" type="ORF">MYCIT1_LOCUS23595</name>
</gene>
<sequence>MGRAVTIRSCNPITKHTSVNFTTETCSSRGVIPRIHTDIRLSNEHHCLLSFARNRSRNRTLSSQPRPVRFILPIWAMRTAHASES</sequence>
<evidence type="ECO:0000313" key="2">
    <source>
        <dbReference type="Proteomes" id="UP001295794"/>
    </source>
</evidence>
<dbReference type="Proteomes" id="UP001295794">
    <property type="component" value="Unassembled WGS sequence"/>
</dbReference>
<dbReference type="EMBL" id="CAVNYO010000405">
    <property type="protein sequence ID" value="CAK5275688.1"/>
    <property type="molecule type" value="Genomic_DNA"/>
</dbReference>